<evidence type="ECO:0000313" key="10">
    <source>
        <dbReference type="EMBL" id="RZB47905.1"/>
    </source>
</evidence>
<gene>
    <name evidence="10" type="ORF">D0Y65_051458</name>
</gene>
<sequence>METRASNKKASHLPLQQFISVTTPLLDLEKVSTLTLPLSYGLLMISVAFHEAEVSSSGVSQERVVIEDAEKDEFKVNDCPIEQNQPFENLFGLAPIITLPLGKLMAATLSTRPVRVPFTKGSFLLNPGPFSLKEHVLITIFATSGSSGVYAINIITIVKAFYHRSIHPVAAYLLALSTQSLGMDGLGFLEDSLLTPLICAGMNSLGISSFGLDWNTVAGFLGSPLAIPGFAIINLLIGFVLDIYVVIPVANWSNLYDAKKFPLISSHTFDSTGAIYNVTRILNPITFEIDLNSYNNYSKIYLSNAFVFEYGLGFATLIATISHVALFHGEMILQLVGTVVASSVHFATAWWLLTSIENICDEALLPKGSPWTCPGDDVFYNASIIWGVVGPKRMFSKDGVYPGMNWFFLNGLLAPLPAWLLSRKFPNHKWIQLINFPIITACASNIPPFRSELYYMGNCWNLLQFLCL</sequence>
<organism evidence="10 11">
    <name type="scientific">Glycine soja</name>
    <name type="common">Wild soybean</name>
    <dbReference type="NCBI Taxonomy" id="3848"/>
    <lineage>
        <taxon>Eukaryota</taxon>
        <taxon>Viridiplantae</taxon>
        <taxon>Streptophyta</taxon>
        <taxon>Embryophyta</taxon>
        <taxon>Tracheophyta</taxon>
        <taxon>Spermatophyta</taxon>
        <taxon>Magnoliopsida</taxon>
        <taxon>eudicotyledons</taxon>
        <taxon>Gunneridae</taxon>
        <taxon>Pentapetalae</taxon>
        <taxon>rosids</taxon>
        <taxon>fabids</taxon>
        <taxon>Fabales</taxon>
        <taxon>Fabaceae</taxon>
        <taxon>Papilionoideae</taxon>
        <taxon>50 kb inversion clade</taxon>
        <taxon>NPAAA clade</taxon>
        <taxon>indigoferoid/millettioid clade</taxon>
        <taxon>Phaseoleae</taxon>
        <taxon>Glycine</taxon>
        <taxon>Glycine subgen. Soja</taxon>
    </lineage>
</organism>
<dbReference type="AlphaFoldDB" id="A0A445FGD2"/>
<evidence type="ECO:0000256" key="4">
    <source>
        <dbReference type="ARBA" id="ARBA00022692"/>
    </source>
</evidence>
<feature type="transmembrane region" description="Helical" evidence="9">
    <location>
        <begin position="194"/>
        <end position="213"/>
    </location>
</feature>
<keyword evidence="5" id="KW-0571">Peptide transport</keyword>
<evidence type="ECO:0000256" key="1">
    <source>
        <dbReference type="ARBA" id="ARBA00004141"/>
    </source>
</evidence>
<evidence type="ECO:0000256" key="5">
    <source>
        <dbReference type="ARBA" id="ARBA00022856"/>
    </source>
</evidence>
<dbReference type="EMBL" id="QZWG01000019">
    <property type="protein sequence ID" value="RZB47905.1"/>
    <property type="molecule type" value="Genomic_DNA"/>
</dbReference>
<reference evidence="10 11" key="1">
    <citation type="submission" date="2018-09" db="EMBL/GenBank/DDBJ databases">
        <title>A high-quality reference genome of wild soybean provides a powerful tool to mine soybean genomes.</title>
        <authorList>
            <person name="Xie M."/>
            <person name="Chung C.Y.L."/>
            <person name="Li M.-W."/>
            <person name="Wong F.-L."/>
            <person name="Chan T.-F."/>
            <person name="Lam H.-M."/>
        </authorList>
    </citation>
    <scope>NUCLEOTIDE SEQUENCE [LARGE SCALE GENOMIC DNA]</scope>
    <source>
        <strain evidence="11">cv. W05</strain>
        <tissue evidence="10">Hypocotyl of etiolated seedlings</tissue>
    </source>
</reference>
<dbReference type="InterPro" id="IPR004813">
    <property type="entry name" value="OPT"/>
</dbReference>
<evidence type="ECO:0000256" key="7">
    <source>
        <dbReference type="ARBA" id="ARBA00022989"/>
    </source>
</evidence>
<feature type="transmembrane region" description="Helical" evidence="9">
    <location>
        <begin position="225"/>
        <end position="247"/>
    </location>
</feature>
<feature type="transmembrane region" description="Helical" evidence="9">
    <location>
        <begin position="136"/>
        <end position="162"/>
    </location>
</feature>
<feature type="transmembrane region" description="Helical" evidence="9">
    <location>
        <begin position="403"/>
        <end position="421"/>
    </location>
</feature>
<comment type="similarity">
    <text evidence="2">Belongs to the oligopeptide OPT transporter (TC 2.A.67.1) family.</text>
</comment>
<dbReference type="GO" id="GO:0015031">
    <property type="term" value="P:protein transport"/>
    <property type="evidence" value="ECO:0007669"/>
    <property type="project" value="UniProtKB-KW"/>
</dbReference>
<evidence type="ECO:0000256" key="3">
    <source>
        <dbReference type="ARBA" id="ARBA00022448"/>
    </source>
</evidence>
<keyword evidence="3" id="KW-0813">Transport</keyword>
<feature type="transmembrane region" description="Helical" evidence="9">
    <location>
        <begin position="332"/>
        <end position="353"/>
    </location>
</feature>
<dbReference type="InterPro" id="IPR004648">
    <property type="entry name" value="Oligpept_transpt"/>
</dbReference>
<dbReference type="PANTHER" id="PTHR22601">
    <property type="entry name" value="ISP4 LIKE PROTEIN"/>
    <property type="match status" value="1"/>
</dbReference>
<evidence type="ECO:0000256" key="6">
    <source>
        <dbReference type="ARBA" id="ARBA00022927"/>
    </source>
</evidence>
<dbReference type="Pfam" id="PF03169">
    <property type="entry name" value="OPT"/>
    <property type="match status" value="3"/>
</dbReference>
<keyword evidence="11" id="KW-1185">Reference proteome</keyword>
<evidence type="ECO:0000256" key="2">
    <source>
        <dbReference type="ARBA" id="ARBA00005484"/>
    </source>
</evidence>
<evidence type="ECO:0000313" key="11">
    <source>
        <dbReference type="Proteomes" id="UP000289340"/>
    </source>
</evidence>
<keyword evidence="8 9" id="KW-0472">Membrane</keyword>
<keyword evidence="7 9" id="KW-1133">Transmembrane helix</keyword>
<evidence type="ECO:0000256" key="9">
    <source>
        <dbReference type="SAM" id="Phobius"/>
    </source>
</evidence>
<comment type="caution">
    <text evidence="10">The sequence shown here is derived from an EMBL/GenBank/DDBJ whole genome shotgun (WGS) entry which is preliminary data.</text>
</comment>
<protein>
    <submittedName>
        <fullName evidence="10">Oligopeptide transporter 1 isoform A</fullName>
    </submittedName>
</protein>
<dbReference type="Proteomes" id="UP000289340">
    <property type="component" value="Chromosome 19"/>
</dbReference>
<proteinExistence type="inferred from homology"/>
<dbReference type="GO" id="GO:0035673">
    <property type="term" value="F:oligopeptide transmembrane transporter activity"/>
    <property type="evidence" value="ECO:0007669"/>
    <property type="project" value="InterPro"/>
</dbReference>
<keyword evidence="4 9" id="KW-0812">Transmembrane</keyword>
<accession>A0A445FGD2</accession>
<dbReference type="GO" id="GO:0016020">
    <property type="term" value="C:membrane"/>
    <property type="evidence" value="ECO:0007669"/>
    <property type="project" value="UniProtKB-SubCell"/>
</dbReference>
<evidence type="ECO:0000256" key="8">
    <source>
        <dbReference type="ARBA" id="ARBA00023136"/>
    </source>
</evidence>
<keyword evidence="6" id="KW-0653">Protein transport</keyword>
<name>A0A445FGD2_GLYSO</name>
<comment type="subcellular location">
    <subcellularLocation>
        <location evidence="1">Membrane</location>
        <topology evidence="1">Multi-pass membrane protein</topology>
    </subcellularLocation>
</comment>
<feature type="transmembrane region" description="Helical" evidence="9">
    <location>
        <begin position="300"/>
        <end position="320"/>
    </location>
</feature>